<reference evidence="2 3" key="1">
    <citation type="journal article" date="2022" name="Nat. Ecol. Evol.">
        <title>A masculinizing supergene underlies an exaggerated male reproductive morph in a spider.</title>
        <authorList>
            <person name="Hendrickx F."/>
            <person name="De Corte Z."/>
            <person name="Sonet G."/>
            <person name="Van Belleghem S.M."/>
            <person name="Kostlbacher S."/>
            <person name="Vangestel C."/>
        </authorList>
    </citation>
    <scope>NUCLEOTIDE SEQUENCE [LARGE SCALE GENOMIC DNA]</scope>
    <source>
        <strain evidence="2">W744_W776</strain>
    </source>
</reference>
<evidence type="ECO:0000256" key="1">
    <source>
        <dbReference type="SAM" id="MobiDB-lite"/>
    </source>
</evidence>
<feature type="region of interest" description="Disordered" evidence="1">
    <location>
        <begin position="83"/>
        <end position="102"/>
    </location>
</feature>
<feature type="compositionally biased region" description="Polar residues" evidence="1">
    <location>
        <begin position="83"/>
        <end position="94"/>
    </location>
</feature>
<name>A0AAV6VFF1_9ARAC</name>
<organism evidence="2 3">
    <name type="scientific">Oedothorax gibbosus</name>
    <dbReference type="NCBI Taxonomy" id="931172"/>
    <lineage>
        <taxon>Eukaryota</taxon>
        <taxon>Metazoa</taxon>
        <taxon>Ecdysozoa</taxon>
        <taxon>Arthropoda</taxon>
        <taxon>Chelicerata</taxon>
        <taxon>Arachnida</taxon>
        <taxon>Araneae</taxon>
        <taxon>Araneomorphae</taxon>
        <taxon>Entelegynae</taxon>
        <taxon>Araneoidea</taxon>
        <taxon>Linyphiidae</taxon>
        <taxon>Erigoninae</taxon>
        <taxon>Oedothorax</taxon>
    </lineage>
</organism>
<keyword evidence="3" id="KW-1185">Reference proteome</keyword>
<evidence type="ECO:0000313" key="3">
    <source>
        <dbReference type="Proteomes" id="UP000827092"/>
    </source>
</evidence>
<proteinExistence type="predicted"/>
<dbReference type="EMBL" id="JAFNEN010000103">
    <property type="protein sequence ID" value="KAG8194446.1"/>
    <property type="molecule type" value="Genomic_DNA"/>
</dbReference>
<dbReference type="AlphaFoldDB" id="A0AAV6VFF1"/>
<accession>A0AAV6VFF1</accession>
<gene>
    <name evidence="2" type="ORF">JTE90_011054</name>
</gene>
<protein>
    <submittedName>
        <fullName evidence="2">Uncharacterized protein</fullName>
    </submittedName>
</protein>
<comment type="caution">
    <text evidence="2">The sequence shown here is derived from an EMBL/GenBank/DDBJ whole genome shotgun (WGS) entry which is preliminary data.</text>
</comment>
<sequence length="131" mass="14843">MSKRAEALKTLAYLKQEEAYIANLRNFLSDQIFKLQIDEMKLSALLRQKKLELQRQQLKKANVNSHEETLPCTLLPQPMVHAQNPSITPLQSPSVAPPLPKTDIIPNASNILEPLNLEPDITMESNDDEED</sequence>
<evidence type="ECO:0000313" key="2">
    <source>
        <dbReference type="EMBL" id="KAG8194446.1"/>
    </source>
</evidence>
<dbReference type="Proteomes" id="UP000827092">
    <property type="component" value="Unassembled WGS sequence"/>
</dbReference>